<protein>
    <submittedName>
        <fullName evidence="2">Uncharacterized protein</fullName>
    </submittedName>
</protein>
<feature type="compositionally biased region" description="Basic and acidic residues" evidence="1">
    <location>
        <begin position="8"/>
        <end position="18"/>
    </location>
</feature>
<proteinExistence type="predicted"/>
<evidence type="ECO:0000256" key="1">
    <source>
        <dbReference type="SAM" id="MobiDB-lite"/>
    </source>
</evidence>
<dbReference type="GeneID" id="55412578"/>
<dbReference type="Proteomes" id="UP000505345">
    <property type="component" value="Segment"/>
</dbReference>
<reference evidence="2 3" key="1">
    <citation type="journal article" date="2013" name="PLoS Genet.">
        <title>Expanding the Marine Virosphere Using Metagenomics.</title>
        <authorList>
            <person name="Mizuno C.M."/>
            <person name="Rodriguez-Valera F."/>
            <person name="Kimes N.E."/>
            <person name="Ghai R."/>
        </authorList>
    </citation>
    <scope>NUCLEOTIDE SEQUENCE [LARGE SCALE GENOMIC DNA]</scope>
    <source>
        <strain evidence="2">UvMED-CGR-C62A-MedDCM-OCT-S28-C10</strain>
    </source>
</reference>
<accession>A0A6S4P9N4</accession>
<organism evidence="2 3">
    <name type="scientific">uncultured phage_MedDCM-OCT-S28-C10</name>
    <dbReference type="NCBI Taxonomy" id="2741077"/>
    <lineage>
        <taxon>Viruses</taxon>
        <taxon>Duplodnaviria</taxon>
        <taxon>Heunggongvirae</taxon>
        <taxon>Uroviricota</taxon>
        <taxon>Caudoviricetes</taxon>
        <taxon>Autographivirales</taxon>
        <taxon>Votkovvirus</taxon>
        <taxon>Votkovvirus S28C10</taxon>
    </lineage>
</organism>
<sequence length="84" mass="9190">MCSGRGKPLKEEWDRKNPNEPFPISETVKQQEAASVSDMTSNDNSPTKKKSKSKKVTASTSSQNNPNLSIPGTTRTQSNLNIPN</sequence>
<feature type="region of interest" description="Disordered" evidence="1">
    <location>
        <begin position="1"/>
        <end position="84"/>
    </location>
</feature>
<evidence type="ECO:0000313" key="2">
    <source>
        <dbReference type="EMBL" id="BAQ94062.1"/>
    </source>
</evidence>
<dbReference type="KEGG" id="vg:55412578"/>
<feature type="compositionally biased region" description="Polar residues" evidence="1">
    <location>
        <begin position="63"/>
        <end position="84"/>
    </location>
</feature>
<dbReference type="EMBL" id="AP013540">
    <property type="protein sequence ID" value="BAQ94062.1"/>
    <property type="molecule type" value="Genomic_DNA"/>
</dbReference>
<feature type="compositionally biased region" description="Polar residues" evidence="1">
    <location>
        <begin position="27"/>
        <end position="44"/>
    </location>
</feature>
<name>A0A6S4P9N4_9CAUD</name>
<dbReference type="RefSeq" id="YP_009778120.1">
    <property type="nucleotide sequence ID" value="NC_047711.1"/>
</dbReference>
<evidence type="ECO:0000313" key="3">
    <source>
        <dbReference type="Proteomes" id="UP000505345"/>
    </source>
</evidence>
<keyword evidence="3" id="KW-1185">Reference proteome</keyword>